<keyword evidence="1" id="KW-0175">Coiled coil</keyword>
<feature type="compositionally biased region" description="Polar residues" evidence="2">
    <location>
        <begin position="198"/>
        <end position="212"/>
    </location>
</feature>
<dbReference type="RefSeq" id="WP_315689697.1">
    <property type="nucleotide sequence ID" value="NZ_JAVTXQ010000011.1"/>
</dbReference>
<feature type="coiled-coil region" evidence="1">
    <location>
        <begin position="551"/>
        <end position="601"/>
    </location>
</feature>
<dbReference type="EMBL" id="JBBVUL010000001">
    <property type="protein sequence ID" value="MEL0564397.1"/>
    <property type="molecule type" value="Genomic_DNA"/>
</dbReference>
<accession>A0ABU9FFP6</accession>
<keyword evidence="5" id="KW-1185">Reference proteome</keyword>
<evidence type="ECO:0000256" key="2">
    <source>
        <dbReference type="SAM" id="MobiDB-lite"/>
    </source>
</evidence>
<keyword evidence="3" id="KW-1133">Transmembrane helix</keyword>
<sequence length="759" mass="85555">MIEVLFIAYPRSGKAIFKTGGLFKKAKPVSVSEANEKIKAFAKKLSKHQSEAIKFDVIENESRNEGNTRFSFDTEIHSDDNGILDLIIRDSENDELDDETYQTLEDLKEKIQNEILDDDEENSEELSLVTDAKAKPAEAGEYQEKPEEIQEEVTNNPVEESYSPAPSNYSNASLADSNVNIASPTPQSYPAQSYEPVSETTTVLNPNSSPEVTETPPVKGEEHEELISSADFETTEDIFSRIADKYDVSQFAIEQIKTDLGYKKTPQDKLDEELNSKIDEIINNYGLNSVQAEYANDIAKFENQTIDTLAKKYDELNNETIASAVEKHVAEKIKQLKQETEEKKAKLDKDTQQLIANKKDDLANIFTQKVSEYEARIGEQNEHELALFSSQANQDLKDNKAKADKALENELDKAKADAKEEIIRTRNRDMKDCKGKIAADFIQNVHDSYQTKNKAFTSILNEVIKDVEKSKKEIVKQHEEGRRKDKELELRELELKQKEKELALAEKKQSDLNNLPDQIAKAISNVNSQGTPTPTIQLPNYVTPAIQSQPYSVENKQLEEILKQNAELQAQLNKAINEINNFKLQNEVNGLKKELATTKKRSKFLGLGLVTFLCVAFFSAISLKDNFSKVSSSTAQQPKIEINMPKAKSSSKAKIQKVDALSDYKTSKSWADKVNILNSLLGQKDIKTLQTINLEDPTNLSALYLAITKGDQDAIRSTYQKMSSYEKQFISDSAKNSLVLAFQANKDWANAWRVQNDNK</sequence>
<gene>
    <name evidence="4" type="ORF">AAC431_00460</name>
</gene>
<proteinExistence type="predicted"/>
<comment type="caution">
    <text evidence="4">The sequence shown here is derived from an EMBL/GenBank/DDBJ whole genome shotgun (WGS) entry which is preliminary data.</text>
</comment>
<keyword evidence="3" id="KW-0472">Membrane</keyword>
<organism evidence="4 5">
    <name type="scientific">Lactobacillus jensenii</name>
    <dbReference type="NCBI Taxonomy" id="109790"/>
    <lineage>
        <taxon>Bacteria</taxon>
        <taxon>Bacillati</taxon>
        <taxon>Bacillota</taxon>
        <taxon>Bacilli</taxon>
        <taxon>Lactobacillales</taxon>
        <taxon>Lactobacillaceae</taxon>
        <taxon>Lactobacillus</taxon>
    </lineage>
</organism>
<feature type="coiled-coil region" evidence="1">
    <location>
        <begin position="460"/>
        <end position="515"/>
    </location>
</feature>
<name>A0ABU9FFP6_LACJE</name>
<reference evidence="4 5" key="1">
    <citation type="submission" date="2024-04" db="EMBL/GenBank/DDBJ databases">
        <title>Three lactobacilli isolated from voided urine samples from females with type 2 diabetes.</title>
        <authorList>
            <person name="Kula A."/>
            <person name="Stegman N."/>
            <person name="Putonti C."/>
        </authorList>
    </citation>
    <scope>NUCLEOTIDE SEQUENCE [LARGE SCALE GENOMIC DNA]</scope>
    <source>
        <strain evidence="4 5">1855</strain>
    </source>
</reference>
<protein>
    <submittedName>
        <fullName evidence="4">Uncharacterized protein</fullName>
    </submittedName>
</protein>
<feature type="compositionally biased region" description="Polar residues" evidence="2">
    <location>
        <begin position="153"/>
        <end position="166"/>
    </location>
</feature>
<feature type="coiled-coil region" evidence="1">
    <location>
        <begin position="299"/>
        <end position="357"/>
    </location>
</feature>
<feature type="compositionally biased region" description="Basic and acidic residues" evidence="2">
    <location>
        <begin position="136"/>
        <end position="148"/>
    </location>
</feature>
<keyword evidence="3" id="KW-0812">Transmembrane</keyword>
<feature type="region of interest" description="Disordered" evidence="2">
    <location>
        <begin position="136"/>
        <end position="166"/>
    </location>
</feature>
<feature type="region of interest" description="Disordered" evidence="2">
    <location>
        <begin position="180"/>
        <end position="223"/>
    </location>
</feature>
<dbReference type="Proteomes" id="UP001385848">
    <property type="component" value="Unassembled WGS sequence"/>
</dbReference>
<evidence type="ECO:0000256" key="1">
    <source>
        <dbReference type="SAM" id="Coils"/>
    </source>
</evidence>
<feature type="coiled-coil region" evidence="1">
    <location>
        <begin position="393"/>
        <end position="428"/>
    </location>
</feature>
<feature type="transmembrane region" description="Helical" evidence="3">
    <location>
        <begin position="604"/>
        <end position="623"/>
    </location>
</feature>
<evidence type="ECO:0000313" key="5">
    <source>
        <dbReference type="Proteomes" id="UP001385848"/>
    </source>
</evidence>
<evidence type="ECO:0000256" key="3">
    <source>
        <dbReference type="SAM" id="Phobius"/>
    </source>
</evidence>
<feature type="compositionally biased region" description="Polar residues" evidence="2">
    <location>
        <begin position="180"/>
        <end position="191"/>
    </location>
</feature>
<evidence type="ECO:0000313" key="4">
    <source>
        <dbReference type="EMBL" id="MEL0564397.1"/>
    </source>
</evidence>